<dbReference type="GeneTree" id="ENSGT00390000002109"/>
<keyword evidence="4" id="KW-0732">Signal</keyword>
<comment type="subcellular location">
    <subcellularLocation>
        <location evidence="1">Endomembrane system</location>
    </subcellularLocation>
</comment>
<evidence type="ECO:0000256" key="5">
    <source>
        <dbReference type="ARBA" id="ARBA00022989"/>
    </source>
</evidence>
<dbReference type="PANTHER" id="PTHR15071">
    <property type="entry name" value="MANNOSE-6-PHOSPHATE RECEPTOR FAMILY MEMBER"/>
    <property type="match status" value="1"/>
</dbReference>
<dbReference type="Gene3D" id="2.70.130.10">
    <property type="entry name" value="Mannose-6-phosphate receptor binding domain"/>
    <property type="match status" value="1"/>
</dbReference>
<dbReference type="InterPro" id="IPR000296">
    <property type="entry name" value="Man-6-P_rcpt_cation_dep"/>
</dbReference>
<reference evidence="11" key="3">
    <citation type="submission" date="2025-09" db="UniProtKB">
        <authorList>
            <consortium name="Ensembl"/>
        </authorList>
    </citation>
    <scope>IDENTIFICATION</scope>
    <source>
        <strain evidence="11">breed Abyssinian</strain>
    </source>
</reference>
<organism evidence="11 12">
    <name type="scientific">Felis catus</name>
    <name type="common">Cat</name>
    <name type="synonym">Felis silvestris catus</name>
    <dbReference type="NCBI Taxonomy" id="9685"/>
    <lineage>
        <taxon>Eukaryota</taxon>
        <taxon>Metazoa</taxon>
        <taxon>Chordata</taxon>
        <taxon>Craniata</taxon>
        <taxon>Vertebrata</taxon>
        <taxon>Euteleostomi</taxon>
        <taxon>Mammalia</taxon>
        <taxon>Eutheria</taxon>
        <taxon>Laurasiatheria</taxon>
        <taxon>Carnivora</taxon>
        <taxon>Feliformia</taxon>
        <taxon>Felidae</taxon>
        <taxon>Felinae</taxon>
        <taxon>Felis</taxon>
    </lineage>
</organism>
<evidence type="ECO:0000259" key="10">
    <source>
        <dbReference type="PROSITE" id="PS51914"/>
    </source>
</evidence>
<evidence type="ECO:0000256" key="4">
    <source>
        <dbReference type="ARBA" id="ARBA00022729"/>
    </source>
</evidence>
<dbReference type="PRINTS" id="PR00715">
    <property type="entry name" value="MAN6PRECEPTR"/>
</dbReference>
<dbReference type="SUPFAM" id="SSF50911">
    <property type="entry name" value="Mannose 6-phosphate receptor domain"/>
    <property type="match status" value="1"/>
</dbReference>
<keyword evidence="8" id="KW-0325">Glycoprotein</keyword>
<dbReference type="InterPro" id="IPR009011">
    <property type="entry name" value="Man6P_isomerase_rcpt-bd_dom_sf"/>
</dbReference>
<evidence type="ECO:0000313" key="11">
    <source>
        <dbReference type="Ensembl" id="ENSFCTP00005049698.1"/>
    </source>
</evidence>
<evidence type="ECO:0000313" key="12">
    <source>
        <dbReference type="Proteomes" id="UP000823872"/>
    </source>
</evidence>
<sequence length="426" mass="47883">MPRGLVGGAVAQRTPGASCFRFPEWCTARRLGERWPLTRVVGRGPAAGPSLALSPSPRQVFSRGFCALATPFARDTMFPFCSCWRTGLLLPLLLAVAVRESWQTEEKTCDLVGDKGRESETELALLKRLQPLYNKSFESTVGQGPDTYIYMFRVCREAGNRTSGAGLVQINKSNGKETVVGRLNETHIFNGSNWIMLTYKGGDEYDRHCGMEQRRAVVMISCNRHTLADNFNPVSEERGKVQDCFYLFEMDSSLACAPEISRLSVGSILLVTFASLVAVYVIGGFLYQRLVVGAKGMEQFPHLAFWQDLGNLVADGCDFVCRSKPRNVPAAYRGWGRQEMNNFCKYGPGLMEISLHHGLTFPWLFWSKFTVQRSEIRECISRVKRCGCLDDLLCLNTIHLFPPPIPLPPDPFLKQKHCFQKQLTQR</sequence>
<evidence type="ECO:0000256" key="7">
    <source>
        <dbReference type="ARBA" id="ARBA00023157"/>
    </source>
</evidence>
<keyword evidence="5 9" id="KW-1133">Transmembrane helix</keyword>
<reference evidence="11" key="2">
    <citation type="submission" date="2025-08" db="UniProtKB">
        <authorList>
            <consortium name="Ensembl"/>
        </authorList>
    </citation>
    <scope>IDENTIFICATION</scope>
    <source>
        <strain evidence="11">breed Abyssinian</strain>
    </source>
</reference>
<keyword evidence="2" id="KW-0813">Transport</keyword>
<name>A0ABI7ZR65_FELCA</name>
<evidence type="ECO:0000256" key="1">
    <source>
        <dbReference type="ARBA" id="ARBA00004308"/>
    </source>
</evidence>
<protein>
    <recommendedName>
        <fullName evidence="10">MRH domain-containing protein</fullName>
    </recommendedName>
</protein>
<accession>A0ABI7ZR65</accession>
<evidence type="ECO:0000256" key="2">
    <source>
        <dbReference type="ARBA" id="ARBA00022448"/>
    </source>
</evidence>
<evidence type="ECO:0000256" key="3">
    <source>
        <dbReference type="ARBA" id="ARBA00022692"/>
    </source>
</evidence>
<gene>
    <name evidence="11" type="primary">M6PR</name>
</gene>
<reference evidence="11 12" key="1">
    <citation type="submission" date="2021-02" db="EMBL/GenBank/DDBJ databases">
        <title>Safari Cat Assemblies.</title>
        <authorList>
            <person name="Bredemeyer K.R."/>
            <person name="Murphy W.J."/>
        </authorList>
    </citation>
    <scope>NUCLEOTIDE SEQUENCE [LARGE SCALE GENOMIC DNA]</scope>
</reference>
<dbReference type="InterPro" id="IPR028927">
    <property type="entry name" value="Man-6-P_rcpt"/>
</dbReference>
<dbReference type="InterPro" id="IPR044865">
    <property type="entry name" value="MRH_dom"/>
</dbReference>
<feature type="domain" description="MRH" evidence="10">
    <location>
        <begin position="107"/>
        <end position="258"/>
    </location>
</feature>
<dbReference type="PROSITE" id="PS51914">
    <property type="entry name" value="MRH"/>
    <property type="match status" value="1"/>
</dbReference>
<proteinExistence type="predicted"/>
<keyword evidence="6 9" id="KW-0472">Membrane</keyword>
<dbReference type="Pfam" id="PF02157">
    <property type="entry name" value="Man-6-P_recep"/>
    <property type="match status" value="1"/>
</dbReference>
<evidence type="ECO:0000256" key="9">
    <source>
        <dbReference type="SAM" id="Phobius"/>
    </source>
</evidence>
<evidence type="ECO:0000256" key="8">
    <source>
        <dbReference type="ARBA" id="ARBA00023180"/>
    </source>
</evidence>
<evidence type="ECO:0000256" key="6">
    <source>
        <dbReference type="ARBA" id="ARBA00023136"/>
    </source>
</evidence>
<dbReference type="Ensembl" id="ENSFCTT00005069559.1">
    <property type="protein sequence ID" value="ENSFCTP00005049698.1"/>
    <property type="gene ID" value="ENSFCTG00005024328.1"/>
</dbReference>
<keyword evidence="12" id="KW-1185">Reference proteome</keyword>
<keyword evidence="3 9" id="KW-0812">Transmembrane</keyword>
<keyword evidence="7" id="KW-1015">Disulfide bond</keyword>
<dbReference type="PANTHER" id="PTHR15071:SF29">
    <property type="entry name" value="CATION-DEPENDENT MANNOSE-6-PHOSPHATE RECEPTOR"/>
    <property type="match status" value="1"/>
</dbReference>
<feature type="transmembrane region" description="Helical" evidence="9">
    <location>
        <begin position="263"/>
        <end position="287"/>
    </location>
</feature>
<dbReference type="Proteomes" id="UP000823872">
    <property type="component" value="Chromosome B4"/>
</dbReference>